<feature type="compositionally biased region" description="Basic residues" evidence="1">
    <location>
        <begin position="47"/>
        <end position="62"/>
    </location>
</feature>
<keyword evidence="3" id="KW-1185">Reference proteome</keyword>
<sequence>MKHLLYSLPSPPQFLLPPPPPHLHLTIPTPSTSPAAPSPSRSPPPPPRRRTFPSRHRSHRNQCLHPGQTNHQDRIPRRGHRRPARRPHRHRPLRRRRPRRRLPLRLPRLRRRGHQLPQEGVRQDHAQLRAARGREVLRRGRGARGEERRRRGRRRGGGCGRGGGRVGGRGGEEGRVREERRGVGGDRGEGPREAAPEDEDRGEEREAGGGGGGGREGPQRDGVCDRYEGLAGARRLRAGGGRVLEGMDVVERIGRVKTVQDNTASPYFRVAKLIGDKRAVVAERGFNRPYSKVIVTNCGLSD</sequence>
<reference evidence="2" key="1">
    <citation type="journal article" date="2023" name="GigaByte">
        <title>Genome assembly of the bearded iris, Iris pallida Lam.</title>
        <authorList>
            <person name="Bruccoleri R.E."/>
            <person name="Oakeley E.J."/>
            <person name="Faust A.M.E."/>
            <person name="Altorfer M."/>
            <person name="Dessus-Babus S."/>
            <person name="Burckhardt D."/>
            <person name="Oertli M."/>
            <person name="Naumann U."/>
            <person name="Petersen F."/>
            <person name="Wong J."/>
        </authorList>
    </citation>
    <scope>NUCLEOTIDE SEQUENCE</scope>
    <source>
        <strain evidence="2">GSM-AAB239-AS_SAM_17_03QT</strain>
    </source>
</reference>
<reference evidence="2" key="2">
    <citation type="submission" date="2023-04" db="EMBL/GenBank/DDBJ databases">
        <authorList>
            <person name="Bruccoleri R.E."/>
            <person name="Oakeley E.J."/>
            <person name="Faust A.-M."/>
            <person name="Dessus-Babus S."/>
            <person name="Altorfer M."/>
            <person name="Burckhardt D."/>
            <person name="Oertli M."/>
            <person name="Naumann U."/>
            <person name="Petersen F."/>
            <person name="Wong J."/>
        </authorList>
    </citation>
    <scope>NUCLEOTIDE SEQUENCE</scope>
    <source>
        <strain evidence="2">GSM-AAB239-AS_SAM_17_03QT</strain>
        <tissue evidence="2">Leaf</tissue>
    </source>
</reference>
<name>A0AAX6GNP0_IRIPA</name>
<protein>
    <submittedName>
        <fullName evidence="2">Peptidyl-prolyl cis-trans isomerase CYP26-2, chloroplastic</fullName>
    </submittedName>
</protein>
<feature type="compositionally biased region" description="Low complexity" evidence="1">
    <location>
        <begin position="23"/>
        <end position="35"/>
    </location>
</feature>
<dbReference type="EMBL" id="JANAVB010018031">
    <property type="protein sequence ID" value="KAJ6829937.1"/>
    <property type="molecule type" value="Genomic_DNA"/>
</dbReference>
<evidence type="ECO:0000313" key="3">
    <source>
        <dbReference type="Proteomes" id="UP001140949"/>
    </source>
</evidence>
<feature type="compositionally biased region" description="Basic and acidic residues" evidence="1">
    <location>
        <begin position="170"/>
        <end position="195"/>
    </location>
</feature>
<feature type="compositionally biased region" description="Pro residues" evidence="1">
    <location>
        <begin position="9"/>
        <end position="22"/>
    </location>
</feature>
<accession>A0AAX6GNP0</accession>
<feature type="compositionally biased region" description="Gly residues" evidence="1">
    <location>
        <begin position="157"/>
        <end position="169"/>
    </location>
</feature>
<feature type="compositionally biased region" description="Pro residues" evidence="1">
    <location>
        <begin position="36"/>
        <end position="46"/>
    </location>
</feature>
<keyword evidence="2" id="KW-0413">Isomerase</keyword>
<proteinExistence type="predicted"/>
<comment type="caution">
    <text evidence="2">The sequence shown here is derived from an EMBL/GenBank/DDBJ whole genome shotgun (WGS) entry which is preliminary data.</text>
</comment>
<dbReference type="InterPro" id="IPR044185">
    <property type="entry name" value="CYP26-2-like"/>
</dbReference>
<feature type="region of interest" description="Disordered" evidence="1">
    <location>
        <begin position="1"/>
        <end position="223"/>
    </location>
</feature>
<gene>
    <name evidence="2" type="ORF">M6B38_356405</name>
</gene>
<dbReference type="Proteomes" id="UP001140949">
    <property type="component" value="Unassembled WGS sequence"/>
</dbReference>
<organism evidence="2 3">
    <name type="scientific">Iris pallida</name>
    <name type="common">Sweet iris</name>
    <dbReference type="NCBI Taxonomy" id="29817"/>
    <lineage>
        <taxon>Eukaryota</taxon>
        <taxon>Viridiplantae</taxon>
        <taxon>Streptophyta</taxon>
        <taxon>Embryophyta</taxon>
        <taxon>Tracheophyta</taxon>
        <taxon>Spermatophyta</taxon>
        <taxon>Magnoliopsida</taxon>
        <taxon>Liliopsida</taxon>
        <taxon>Asparagales</taxon>
        <taxon>Iridaceae</taxon>
        <taxon>Iridoideae</taxon>
        <taxon>Irideae</taxon>
        <taxon>Iris</taxon>
    </lineage>
</organism>
<dbReference type="PANTHER" id="PTHR47724:SF1">
    <property type="entry name" value="PEPTIDYL-PROLYL CIS-TRANS ISOMERASE CYP26-2, CHLOROPLASTIC"/>
    <property type="match status" value="1"/>
</dbReference>
<feature type="compositionally biased region" description="Basic residues" evidence="1">
    <location>
        <begin position="77"/>
        <end position="114"/>
    </location>
</feature>
<dbReference type="GO" id="GO:0009507">
    <property type="term" value="C:chloroplast"/>
    <property type="evidence" value="ECO:0007669"/>
    <property type="project" value="TreeGrafter"/>
</dbReference>
<evidence type="ECO:0000313" key="2">
    <source>
        <dbReference type="EMBL" id="KAJ6829937.1"/>
    </source>
</evidence>
<dbReference type="PANTHER" id="PTHR47724">
    <property type="entry name" value="PEPTIDYL-PROLYL CIS-TRANS ISOMERASE CYP26-2, CHLOROPLASTIC"/>
    <property type="match status" value="1"/>
</dbReference>
<feature type="compositionally biased region" description="Basic and acidic residues" evidence="1">
    <location>
        <begin position="121"/>
        <end position="149"/>
    </location>
</feature>
<evidence type="ECO:0000256" key="1">
    <source>
        <dbReference type="SAM" id="MobiDB-lite"/>
    </source>
</evidence>
<dbReference type="AlphaFoldDB" id="A0AAX6GNP0"/>
<dbReference type="GO" id="GO:0016853">
    <property type="term" value="F:isomerase activity"/>
    <property type="evidence" value="ECO:0007669"/>
    <property type="project" value="UniProtKB-KW"/>
</dbReference>